<dbReference type="PANTHER" id="PTHR30408:SF12">
    <property type="entry name" value="TYPE I RESTRICTION ENZYME MJAVIII SPECIFICITY SUBUNIT"/>
    <property type="match status" value="1"/>
</dbReference>
<dbReference type="InterPro" id="IPR000055">
    <property type="entry name" value="Restrct_endonuc_typeI_TRD"/>
</dbReference>
<dbReference type="CDD" id="cd17495">
    <property type="entry name" value="RMtype1_S_Cep9333ORF4827P-TRD2-CR2_like"/>
    <property type="match status" value="1"/>
</dbReference>
<dbReference type="AlphaFoldDB" id="A0AA51N4E0"/>
<dbReference type="PANTHER" id="PTHR30408">
    <property type="entry name" value="TYPE-1 RESTRICTION ENZYME ECOKI SPECIFICITY PROTEIN"/>
    <property type="match status" value="1"/>
</dbReference>
<dbReference type="GO" id="GO:0004519">
    <property type="term" value="F:endonuclease activity"/>
    <property type="evidence" value="ECO:0007669"/>
    <property type="project" value="UniProtKB-KW"/>
</dbReference>
<protein>
    <submittedName>
        <fullName evidence="5">Restriction endonuclease subunit S</fullName>
        <ecNumber evidence="5">3.1.21.-</ecNumber>
    </submittedName>
</protein>
<dbReference type="RefSeq" id="WP_308355838.1">
    <property type="nucleotide sequence ID" value="NZ_CP129970.2"/>
</dbReference>
<evidence type="ECO:0000313" key="5">
    <source>
        <dbReference type="EMBL" id="WMN06116.1"/>
    </source>
</evidence>
<dbReference type="InterPro" id="IPR044946">
    <property type="entry name" value="Restrct_endonuc_typeI_TRD_sf"/>
</dbReference>
<dbReference type="GO" id="GO:0003677">
    <property type="term" value="F:DNA binding"/>
    <property type="evidence" value="ECO:0007669"/>
    <property type="project" value="UniProtKB-KW"/>
</dbReference>
<keyword evidence="5" id="KW-0378">Hydrolase</keyword>
<organism evidence="5 6">
    <name type="scientific">Marivirga arenosa</name>
    <dbReference type="NCBI Taxonomy" id="3059076"/>
    <lineage>
        <taxon>Bacteria</taxon>
        <taxon>Pseudomonadati</taxon>
        <taxon>Bacteroidota</taxon>
        <taxon>Cytophagia</taxon>
        <taxon>Cytophagales</taxon>
        <taxon>Marivirgaceae</taxon>
        <taxon>Marivirga</taxon>
    </lineage>
</organism>
<dbReference type="InterPro" id="IPR052021">
    <property type="entry name" value="Type-I_RS_S_subunit"/>
</dbReference>
<keyword evidence="3" id="KW-0238">DNA-binding</keyword>
<name>A0AA51N4E0_9BACT</name>
<dbReference type="GO" id="GO:0009307">
    <property type="term" value="P:DNA restriction-modification system"/>
    <property type="evidence" value="ECO:0007669"/>
    <property type="project" value="UniProtKB-KW"/>
</dbReference>
<dbReference type="Gene3D" id="3.90.220.20">
    <property type="entry name" value="DNA methylase specificity domains"/>
    <property type="match status" value="2"/>
</dbReference>
<evidence type="ECO:0000256" key="1">
    <source>
        <dbReference type="ARBA" id="ARBA00010923"/>
    </source>
</evidence>
<dbReference type="EMBL" id="CP129970">
    <property type="protein sequence ID" value="WMN06116.1"/>
    <property type="molecule type" value="Genomic_DNA"/>
</dbReference>
<dbReference type="Pfam" id="PF01420">
    <property type="entry name" value="Methylase_S"/>
    <property type="match status" value="2"/>
</dbReference>
<sequence length="452" mass="50869">MGSDWFEITLEEYSEVLSSKRIFVKDYVPNGIPFFRSKEVIYRALGEKINAELYISEDRYSEIKSKFGSPSKGDILISAVGNRSGISWVVPNDMDFYFKDGNLIWLRNFSPELNSTYLSYFLKSSTGQFMLTSNMIGSAQKALTISGIKKLNFKIPPLSEQKAIAHILSTLDDKIELNRKMNETLEEMAQALFKSWFVDFDPVLDKALTAGYEIPEPLQANAEKRIALGNKRKPLPAEIADLFPDSFTFTEEHGWIPEGWEVSNIGNEFNVTMGQSPPGSTYNENGEGMRFFQGKADFGFRYPTDRIYCSEPKRFASEGDTLMSVRAPVGDVNIALHDCSIGRGLCAIRHKSSSKSYTYYFMKHKKAILDSYESGGTVFGSINQKQLKSLDAFGNIESIISAFHKIASSQDEKIELNSKELLILSQTRDALLPKLISGELRLPELENIVVRA</sequence>
<feature type="domain" description="Type I restriction modification DNA specificity" evidence="4">
    <location>
        <begin position="257"/>
        <end position="390"/>
    </location>
</feature>
<keyword evidence="5" id="KW-0540">Nuclease</keyword>
<keyword evidence="6" id="KW-1185">Reference proteome</keyword>
<reference evidence="5" key="1">
    <citation type="submission" date="2023-08" db="EMBL/GenBank/DDBJ databases">
        <title>Comparative genomics and taxonomic characterization of three novel marine species of genus Marivirga.</title>
        <authorList>
            <person name="Muhammad N."/>
            <person name="Kim S.-G."/>
        </authorList>
    </citation>
    <scope>NUCLEOTIDE SEQUENCE [LARGE SCALE GENOMIC DNA]</scope>
    <source>
        <strain evidence="5">ABR2-2</strain>
    </source>
</reference>
<comment type="similarity">
    <text evidence="1">Belongs to the type-I restriction system S methylase family.</text>
</comment>
<dbReference type="GO" id="GO:0016787">
    <property type="term" value="F:hydrolase activity"/>
    <property type="evidence" value="ECO:0007669"/>
    <property type="project" value="UniProtKB-KW"/>
</dbReference>
<dbReference type="REBASE" id="740988">
    <property type="entry name" value="S.Msp2ORF275P"/>
</dbReference>
<dbReference type="CDD" id="cd17289">
    <property type="entry name" value="RMtype1_S_BamJRS5ORF1993P-TRD1-CR1_like"/>
    <property type="match status" value="1"/>
</dbReference>
<evidence type="ECO:0000256" key="2">
    <source>
        <dbReference type="ARBA" id="ARBA00022747"/>
    </source>
</evidence>
<dbReference type="EC" id="3.1.21.-" evidence="5"/>
<dbReference type="SUPFAM" id="SSF116734">
    <property type="entry name" value="DNA methylase specificity domain"/>
    <property type="match status" value="2"/>
</dbReference>
<feature type="domain" description="Type I restriction modification DNA specificity" evidence="4">
    <location>
        <begin position="3"/>
        <end position="187"/>
    </location>
</feature>
<evidence type="ECO:0000259" key="4">
    <source>
        <dbReference type="Pfam" id="PF01420"/>
    </source>
</evidence>
<keyword evidence="2" id="KW-0680">Restriction system</keyword>
<gene>
    <name evidence="5" type="ORF">QYS48_31650</name>
</gene>
<keyword evidence="5" id="KW-0255">Endonuclease</keyword>
<proteinExistence type="inferred from homology"/>
<dbReference type="Proteomes" id="UP001244443">
    <property type="component" value="Chromosome"/>
</dbReference>
<evidence type="ECO:0000313" key="6">
    <source>
        <dbReference type="Proteomes" id="UP001244443"/>
    </source>
</evidence>
<accession>A0AA51N4E0</accession>
<evidence type="ECO:0000256" key="3">
    <source>
        <dbReference type="ARBA" id="ARBA00023125"/>
    </source>
</evidence>